<evidence type="ECO:0000259" key="5">
    <source>
        <dbReference type="PROSITE" id="PS50977"/>
    </source>
</evidence>
<keyword evidence="2 4" id="KW-0238">DNA-binding</keyword>
<evidence type="ECO:0000256" key="3">
    <source>
        <dbReference type="ARBA" id="ARBA00023163"/>
    </source>
</evidence>
<keyword evidence="7" id="KW-1185">Reference proteome</keyword>
<dbReference type="PROSITE" id="PS50977">
    <property type="entry name" value="HTH_TETR_2"/>
    <property type="match status" value="1"/>
</dbReference>
<evidence type="ECO:0000313" key="7">
    <source>
        <dbReference type="Proteomes" id="UP000741013"/>
    </source>
</evidence>
<dbReference type="PRINTS" id="PR00455">
    <property type="entry name" value="HTHTETR"/>
</dbReference>
<sequence>MSTARLRGGQARQDELLAATLDVLRETGYDRLTIDAVVARARASKATVYRRWPNKAALVVAAFTQAVEHIPDPPDTGSLRDDLVAVLDGLMLELDRLGDVMIGLIGELRRSPELAEAMRTGFIAARREMMTLVFERGRHRGEFDEDASLDTIWYLGPALVFFRTLMLGDPVDKTYIRHVVDDIVLPVLRPHRTG</sequence>
<dbReference type="InterPro" id="IPR023772">
    <property type="entry name" value="DNA-bd_HTH_TetR-type_CS"/>
</dbReference>
<comment type="caution">
    <text evidence="6">The sequence shown here is derived from an EMBL/GenBank/DDBJ whole genome shotgun (WGS) entry which is preliminary data.</text>
</comment>
<dbReference type="SUPFAM" id="SSF48498">
    <property type="entry name" value="Tetracyclin repressor-like, C-terminal domain"/>
    <property type="match status" value="1"/>
</dbReference>
<feature type="domain" description="HTH tetR-type" evidence="5">
    <location>
        <begin position="10"/>
        <end position="70"/>
    </location>
</feature>
<dbReference type="PROSITE" id="PS01081">
    <property type="entry name" value="HTH_TETR_1"/>
    <property type="match status" value="1"/>
</dbReference>
<dbReference type="Proteomes" id="UP000741013">
    <property type="component" value="Unassembled WGS sequence"/>
</dbReference>
<dbReference type="Pfam" id="PF00440">
    <property type="entry name" value="TetR_N"/>
    <property type="match status" value="1"/>
</dbReference>
<protein>
    <submittedName>
        <fullName evidence="6">AcrR family transcriptional regulator</fullName>
    </submittedName>
</protein>
<dbReference type="PANTHER" id="PTHR30055:SF149">
    <property type="entry name" value="TETR-FAMILY TRANSCRIPTIONAL REGULATOR"/>
    <property type="match status" value="1"/>
</dbReference>
<dbReference type="Gene3D" id="1.10.357.10">
    <property type="entry name" value="Tetracycline Repressor, domain 2"/>
    <property type="match status" value="1"/>
</dbReference>
<dbReference type="Pfam" id="PF16859">
    <property type="entry name" value="TetR_C_11"/>
    <property type="match status" value="1"/>
</dbReference>
<dbReference type="RefSeq" id="WP_209665931.1">
    <property type="nucleotide sequence ID" value="NZ_JAGGMS010000001.1"/>
</dbReference>
<reference evidence="6 7" key="1">
    <citation type="submission" date="2021-03" db="EMBL/GenBank/DDBJ databases">
        <title>Sequencing the genomes of 1000 actinobacteria strains.</title>
        <authorList>
            <person name="Klenk H.-P."/>
        </authorList>
    </citation>
    <scope>NUCLEOTIDE SEQUENCE [LARGE SCALE GENOMIC DNA]</scope>
    <source>
        <strain evidence="6 7">DSM 45510</strain>
    </source>
</reference>
<evidence type="ECO:0000256" key="4">
    <source>
        <dbReference type="PROSITE-ProRule" id="PRU00335"/>
    </source>
</evidence>
<evidence type="ECO:0000313" key="6">
    <source>
        <dbReference type="EMBL" id="MBP2182653.1"/>
    </source>
</evidence>
<feature type="DNA-binding region" description="H-T-H motif" evidence="4">
    <location>
        <begin position="33"/>
        <end position="52"/>
    </location>
</feature>
<dbReference type="EMBL" id="JAGGMS010000001">
    <property type="protein sequence ID" value="MBP2182653.1"/>
    <property type="molecule type" value="Genomic_DNA"/>
</dbReference>
<keyword evidence="1" id="KW-0805">Transcription regulation</keyword>
<keyword evidence="3" id="KW-0804">Transcription</keyword>
<dbReference type="PANTHER" id="PTHR30055">
    <property type="entry name" value="HTH-TYPE TRANSCRIPTIONAL REGULATOR RUTR"/>
    <property type="match status" value="1"/>
</dbReference>
<dbReference type="InterPro" id="IPR001647">
    <property type="entry name" value="HTH_TetR"/>
</dbReference>
<accession>A0ABS4PTK7</accession>
<dbReference type="InterPro" id="IPR050109">
    <property type="entry name" value="HTH-type_TetR-like_transc_reg"/>
</dbReference>
<organism evidence="6 7">
    <name type="scientific">Amycolatopsis magusensis</name>
    <dbReference type="NCBI Taxonomy" id="882444"/>
    <lineage>
        <taxon>Bacteria</taxon>
        <taxon>Bacillati</taxon>
        <taxon>Actinomycetota</taxon>
        <taxon>Actinomycetes</taxon>
        <taxon>Pseudonocardiales</taxon>
        <taxon>Pseudonocardiaceae</taxon>
        <taxon>Amycolatopsis</taxon>
    </lineage>
</organism>
<dbReference type="InterPro" id="IPR009057">
    <property type="entry name" value="Homeodomain-like_sf"/>
</dbReference>
<dbReference type="SUPFAM" id="SSF46689">
    <property type="entry name" value="Homeodomain-like"/>
    <property type="match status" value="1"/>
</dbReference>
<evidence type="ECO:0000256" key="2">
    <source>
        <dbReference type="ARBA" id="ARBA00023125"/>
    </source>
</evidence>
<dbReference type="Gene3D" id="1.10.10.60">
    <property type="entry name" value="Homeodomain-like"/>
    <property type="match status" value="1"/>
</dbReference>
<evidence type="ECO:0000256" key="1">
    <source>
        <dbReference type="ARBA" id="ARBA00023015"/>
    </source>
</evidence>
<gene>
    <name evidence="6" type="ORF">JOM49_004179</name>
</gene>
<dbReference type="InterPro" id="IPR036271">
    <property type="entry name" value="Tet_transcr_reg_TetR-rel_C_sf"/>
</dbReference>
<proteinExistence type="predicted"/>
<dbReference type="InterPro" id="IPR011075">
    <property type="entry name" value="TetR_C"/>
</dbReference>
<name>A0ABS4PTK7_9PSEU</name>